<evidence type="ECO:0000256" key="5">
    <source>
        <dbReference type="ARBA" id="ARBA00022692"/>
    </source>
</evidence>
<protein>
    <recommendedName>
        <fullName evidence="8">Phosphate transport system permease protein PstA</fullName>
    </recommendedName>
</protein>
<reference evidence="10 11" key="1">
    <citation type="submission" date="2018-10" db="EMBL/GenBank/DDBJ databases">
        <title>Draft genome sequence of Bacillus salarius IM0101, isolated from a hypersaline soil in Inner Mongolia, China.</title>
        <authorList>
            <person name="Yamprayoonswat W."/>
            <person name="Boonvisut S."/>
            <person name="Jumpathong W."/>
            <person name="Sittihan S."/>
            <person name="Ruangsuj P."/>
            <person name="Wanthongcharoen S."/>
            <person name="Thongpramul N."/>
            <person name="Pimmason S."/>
            <person name="Yu B."/>
            <person name="Yasawong M."/>
        </authorList>
    </citation>
    <scope>NUCLEOTIDE SEQUENCE [LARGE SCALE GENOMIC DNA]</scope>
    <source>
        <strain evidence="10 11">IM0101</strain>
    </source>
</reference>
<evidence type="ECO:0000256" key="2">
    <source>
        <dbReference type="ARBA" id="ARBA00007069"/>
    </source>
</evidence>
<dbReference type="EMBL" id="RBVX01000013">
    <property type="protein sequence ID" value="RSL32705.1"/>
    <property type="molecule type" value="Genomic_DNA"/>
</dbReference>
<name>A0A428N2K3_9BACI</name>
<evidence type="ECO:0000256" key="8">
    <source>
        <dbReference type="RuleBase" id="RU363043"/>
    </source>
</evidence>
<dbReference type="NCBIfam" id="TIGR00974">
    <property type="entry name" value="3a0107s02c"/>
    <property type="match status" value="1"/>
</dbReference>
<dbReference type="OrthoDB" id="9807065at2"/>
<evidence type="ECO:0000256" key="7">
    <source>
        <dbReference type="ARBA" id="ARBA00023136"/>
    </source>
</evidence>
<dbReference type="GO" id="GO:0005315">
    <property type="term" value="F:phosphate transmembrane transporter activity"/>
    <property type="evidence" value="ECO:0007669"/>
    <property type="project" value="InterPro"/>
</dbReference>
<dbReference type="Proteomes" id="UP000275076">
    <property type="component" value="Unassembled WGS sequence"/>
</dbReference>
<feature type="transmembrane region" description="Helical" evidence="8">
    <location>
        <begin position="150"/>
        <end position="172"/>
    </location>
</feature>
<comment type="subcellular location">
    <subcellularLocation>
        <location evidence="1 8">Cell membrane</location>
        <topology evidence="1 8">Multi-pass membrane protein</topology>
    </subcellularLocation>
</comment>
<dbReference type="CDD" id="cd06261">
    <property type="entry name" value="TM_PBP2"/>
    <property type="match status" value="1"/>
</dbReference>
<evidence type="ECO:0000256" key="6">
    <source>
        <dbReference type="ARBA" id="ARBA00022989"/>
    </source>
</evidence>
<comment type="caution">
    <text evidence="10">The sequence shown here is derived from an EMBL/GenBank/DDBJ whole genome shotgun (WGS) entry which is preliminary data.</text>
</comment>
<dbReference type="InterPro" id="IPR005672">
    <property type="entry name" value="Phosphate_PstA"/>
</dbReference>
<evidence type="ECO:0000259" key="9">
    <source>
        <dbReference type="PROSITE" id="PS50928"/>
    </source>
</evidence>
<keyword evidence="11" id="KW-1185">Reference proteome</keyword>
<feature type="transmembrane region" description="Helical" evidence="8">
    <location>
        <begin position="34"/>
        <end position="59"/>
    </location>
</feature>
<keyword evidence="5 8" id="KW-0812">Transmembrane</keyword>
<dbReference type="Gene3D" id="1.10.3720.10">
    <property type="entry name" value="MetI-like"/>
    <property type="match status" value="1"/>
</dbReference>
<dbReference type="GO" id="GO:0005886">
    <property type="term" value="C:plasma membrane"/>
    <property type="evidence" value="ECO:0007669"/>
    <property type="project" value="UniProtKB-SubCell"/>
</dbReference>
<evidence type="ECO:0000256" key="1">
    <source>
        <dbReference type="ARBA" id="ARBA00004651"/>
    </source>
</evidence>
<accession>A0A428N2K3</accession>
<evidence type="ECO:0000256" key="3">
    <source>
        <dbReference type="ARBA" id="ARBA00022448"/>
    </source>
</evidence>
<dbReference type="InterPro" id="IPR000515">
    <property type="entry name" value="MetI-like"/>
</dbReference>
<dbReference type="PANTHER" id="PTHR43470:SF5">
    <property type="entry name" value="PHOSPHATE TRANSPORT SYSTEM PERMEASE PROTEIN PSTA"/>
    <property type="match status" value="1"/>
</dbReference>
<dbReference type="AlphaFoldDB" id="A0A428N2K3"/>
<proteinExistence type="inferred from homology"/>
<evidence type="ECO:0000313" key="10">
    <source>
        <dbReference type="EMBL" id="RSL32705.1"/>
    </source>
</evidence>
<dbReference type="SUPFAM" id="SSF161098">
    <property type="entry name" value="MetI-like"/>
    <property type="match status" value="1"/>
</dbReference>
<keyword evidence="3" id="KW-0813">Transport</keyword>
<keyword evidence="7 8" id="KW-0472">Membrane</keyword>
<feature type="transmembrane region" description="Helical" evidence="8">
    <location>
        <begin position="269"/>
        <end position="292"/>
    </location>
</feature>
<evidence type="ECO:0000313" key="11">
    <source>
        <dbReference type="Proteomes" id="UP000275076"/>
    </source>
</evidence>
<comment type="caution">
    <text evidence="8">Lacks conserved residue(s) required for the propagation of feature annotation.</text>
</comment>
<gene>
    <name evidence="10" type="primary">pstA</name>
    <name evidence="10" type="ORF">D7Z54_14750</name>
</gene>
<comment type="similarity">
    <text evidence="2 8">Belongs to the binding-protein-dependent transport system permease family. CysTW subfamily.</text>
</comment>
<dbReference type="RefSeq" id="WP_125556625.1">
    <property type="nucleotide sequence ID" value="NZ_RBVX01000013.1"/>
</dbReference>
<feature type="transmembrane region" description="Helical" evidence="8">
    <location>
        <begin position="79"/>
        <end position="108"/>
    </location>
</feature>
<dbReference type="Pfam" id="PF00528">
    <property type="entry name" value="BPD_transp_1"/>
    <property type="match status" value="1"/>
</dbReference>
<feature type="transmembrane region" description="Helical" evidence="8">
    <location>
        <begin position="229"/>
        <end position="249"/>
    </location>
</feature>
<dbReference type="InterPro" id="IPR035906">
    <property type="entry name" value="MetI-like_sf"/>
</dbReference>
<dbReference type="PROSITE" id="PS50928">
    <property type="entry name" value="ABC_TM1"/>
    <property type="match status" value="1"/>
</dbReference>
<keyword evidence="6 8" id="KW-1133">Transmembrane helix</keyword>
<dbReference type="PANTHER" id="PTHR43470">
    <property type="entry name" value="PHOSPHATE TRANSPORT SYSTEM PERMEASE PROTEIN PSTA-RELATED"/>
    <property type="match status" value="1"/>
</dbReference>
<keyword evidence="4 8" id="KW-1003">Cell membrane</keyword>
<organism evidence="10 11">
    <name type="scientific">Salibacterium salarium</name>
    <dbReference type="NCBI Taxonomy" id="284579"/>
    <lineage>
        <taxon>Bacteria</taxon>
        <taxon>Bacillati</taxon>
        <taxon>Bacillota</taxon>
        <taxon>Bacilli</taxon>
        <taxon>Bacillales</taxon>
        <taxon>Bacillaceae</taxon>
    </lineage>
</organism>
<sequence>MKAAEQEAANKLGQVDETAKLSNRQIKNKIFRGLFIGATAFSVLMLLILIIRIFTQGIGYLDWDLLSSFASRHPEEAGILSAFVGTIWLMGVTAPISFVLGVGTAIYLEEYAHKNRFTALVQMNISNLAGVPSVVFGLLGLTIFVREMSLGRSVIAGGLTMSLLILPIIVVASQEAIRSVPNSLKEASYAMGASNWQTVYRIVLPAAIPGILTGNILALSRAIGETAPLIMIGALTYIAFLPEGLLSQFTVMPIQIFNWTSRPQEEFHFVAASGIIILLLMLLLMNSVAVWIRNKFQRRF</sequence>
<evidence type="ECO:0000256" key="4">
    <source>
        <dbReference type="ARBA" id="ARBA00022475"/>
    </source>
</evidence>
<feature type="domain" description="ABC transmembrane type-1" evidence="9">
    <location>
        <begin position="83"/>
        <end position="288"/>
    </location>
</feature>
<dbReference type="GO" id="GO:0035435">
    <property type="term" value="P:phosphate ion transmembrane transport"/>
    <property type="evidence" value="ECO:0007669"/>
    <property type="project" value="InterPro"/>
</dbReference>